<reference evidence="3 4" key="1">
    <citation type="journal article" date="2009" name="Science">
        <title>Green evolution and dynamic adaptations revealed by genomes of the marine picoeukaryotes Micromonas.</title>
        <authorList>
            <person name="Worden A.Z."/>
            <person name="Lee J.H."/>
            <person name="Mock T."/>
            <person name="Rouze P."/>
            <person name="Simmons M.P."/>
            <person name="Aerts A.L."/>
            <person name="Allen A.E."/>
            <person name="Cuvelier M.L."/>
            <person name="Derelle E."/>
            <person name="Everett M.V."/>
            <person name="Foulon E."/>
            <person name="Grimwood J."/>
            <person name="Gundlach H."/>
            <person name="Henrissat B."/>
            <person name="Napoli C."/>
            <person name="McDonald S.M."/>
            <person name="Parker M.S."/>
            <person name="Rombauts S."/>
            <person name="Salamov A."/>
            <person name="Von Dassow P."/>
            <person name="Badger J.H."/>
            <person name="Coutinho P.M."/>
            <person name="Demir E."/>
            <person name="Dubchak I."/>
            <person name="Gentemann C."/>
            <person name="Eikrem W."/>
            <person name="Gready J.E."/>
            <person name="John U."/>
            <person name="Lanier W."/>
            <person name="Lindquist E.A."/>
            <person name="Lucas S."/>
            <person name="Mayer K.F."/>
            <person name="Moreau H."/>
            <person name="Not F."/>
            <person name="Otillar R."/>
            <person name="Panaud O."/>
            <person name="Pangilinan J."/>
            <person name="Paulsen I."/>
            <person name="Piegu B."/>
            <person name="Poliakov A."/>
            <person name="Robbens S."/>
            <person name="Schmutz J."/>
            <person name="Toulza E."/>
            <person name="Wyss T."/>
            <person name="Zelensky A."/>
            <person name="Zhou K."/>
            <person name="Armbrust E.V."/>
            <person name="Bhattacharya D."/>
            <person name="Goodenough U.W."/>
            <person name="Van de Peer Y."/>
            <person name="Grigoriev I.V."/>
        </authorList>
    </citation>
    <scope>NUCLEOTIDE SEQUENCE [LARGE SCALE GENOMIC DNA]</scope>
    <source>
        <strain evidence="4">RCC299 / NOUM17</strain>
    </source>
</reference>
<organism evidence="3 4">
    <name type="scientific">Micromonas commoda (strain RCC299 / NOUM17 / CCMP2709)</name>
    <name type="common">Picoplanktonic green alga</name>
    <dbReference type="NCBI Taxonomy" id="296587"/>
    <lineage>
        <taxon>Eukaryota</taxon>
        <taxon>Viridiplantae</taxon>
        <taxon>Chlorophyta</taxon>
        <taxon>Mamiellophyceae</taxon>
        <taxon>Mamiellales</taxon>
        <taxon>Mamiellaceae</taxon>
        <taxon>Micromonas</taxon>
    </lineage>
</organism>
<dbReference type="KEGG" id="mis:MICPUN_60994"/>
<evidence type="ECO:0000313" key="3">
    <source>
        <dbReference type="EMBL" id="ACO69320.1"/>
    </source>
</evidence>
<accession>C1FGU0</accession>
<sequence length="450" mass="48504">MEATANPSMTATASFLGDTMPNAGTVSVLDPVGAKAAFGGVETEPRPTTPDEIKKFRRSTLHEPGRRVVHPGMAGDTIPTMTFGVKSVLGEPAADVMATYPRSELDQWRLERTEDVYASTRREPLGKSFVRGHHIPDKFNRTGFGQPGSVAPTSSIVKDLVFPHEGLHGDEEGGEAHRMYVKSHGNYAPGEQRNRGYAESFDRTATFGGKENDVVLEGVAKALNPLKDETQKTFSATIVNKAAEDFKATAGDELGRVRRLGAGERNVPDGFTYGAPSRRRDAPPEPDAGTLIKGDYTEEEQAPDPTIGKSMRFQGYKFDPTPVASPDRVFGVPCIRADLGPKDPQTKGLADMVNYGNDPGAGVLVNPGYGADRGVVETDLQGLLTKEELREFYEETGIALRDGEFETAFNAAVAIDGDGGDGVLHPARCSIATFQKYRMRVMRGIALGGR</sequence>
<dbReference type="RefSeq" id="XP_002508062.1">
    <property type="nucleotide sequence ID" value="XM_002508016.1"/>
</dbReference>
<feature type="domain" description="EFHB C-terminal EF-hand" evidence="2">
    <location>
        <begin position="364"/>
        <end position="435"/>
    </location>
</feature>
<proteinExistence type="predicted"/>
<dbReference type="AlphaFoldDB" id="C1FGU0"/>
<dbReference type="Proteomes" id="UP000002009">
    <property type="component" value="Chromosome 8"/>
</dbReference>
<dbReference type="OrthoDB" id="2096280at2759"/>
<dbReference type="EMBL" id="CP001575">
    <property type="protein sequence ID" value="ACO69320.1"/>
    <property type="molecule type" value="Genomic_DNA"/>
</dbReference>
<feature type="region of interest" description="Disordered" evidence="1">
    <location>
        <begin position="263"/>
        <end position="310"/>
    </location>
</feature>
<dbReference type="Pfam" id="PF25325">
    <property type="entry name" value="EF-hand_EFHB_C"/>
    <property type="match status" value="1"/>
</dbReference>
<dbReference type="GeneID" id="8245975"/>
<dbReference type="InParanoid" id="C1FGU0"/>
<keyword evidence="4" id="KW-1185">Reference proteome</keyword>
<dbReference type="STRING" id="296587.C1FGU0"/>
<evidence type="ECO:0000256" key="1">
    <source>
        <dbReference type="SAM" id="MobiDB-lite"/>
    </source>
</evidence>
<name>C1FGU0_MICCC</name>
<dbReference type="InterPro" id="IPR057428">
    <property type="entry name" value="EFHB_EF-hand_C"/>
</dbReference>
<evidence type="ECO:0000259" key="2">
    <source>
        <dbReference type="Pfam" id="PF25325"/>
    </source>
</evidence>
<protein>
    <recommendedName>
        <fullName evidence="2">EFHB C-terminal EF-hand domain-containing protein</fullName>
    </recommendedName>
</protein>
<gene>
    <name evidence="3" type="ORF">MICPUN_60994</name>
</gene>
<dbReference type="OMA" id="EANYASH"/>
<evidence type="ECO:0000313" key="4">
    <source>
        <dbReference type="Proteomes" id="UP000002009"/>
    </source>
</evidence>
<dbReference type="eggNOG" id="ENOG502QV2M">
    <property type="taxonomic scope" value="Eukaryota"/>
</dbReference>